<dbReference type="EMBL" id="VSRR010107459">
    <property type="protein sequence ID" value="MPC96813.1"/>
    <property type="molecule type" value="Genomic_DNA"/>
</dbReference>
<keyword evidence="2" id="KW-1185">Reference proteome</keyword>
<comment type="caution">
    <text evidence="1">The sequence shown here is derived from an EMBL/GenBank/DDBJ whole genome shotgun (WGS) entry which is preliminary data.</text>
</comment>
<protein>
    <submittedName>
        <fullName evidence="1">Uncharacterized protein</fullName>
    </submittedName>
</protein>
<proteinExistence type="predicted"/>
<accession>A0A5B7JQU2</accession>
<dbReference type="AlphaFoldDB" id="A0A5B7JQU2"/>
<evidence type="ECO:0000313" key="1">
    <source>
        <dbReference type="EMBL" id="MPC96813.1"/>
    </source>
</evidence>
<reference evidence="1 2" key="1">
    <citation type="submission" date="2019-05" db="EMBL/GenBank/DDBJ databases">
        <title>Another draft genome of Portunus trituberculatus and its Hox gene families provides insights of decapod evolution.</title>
        <authorList>
            <person name="Jeong J.-H."/>
            <person name="Song I."/>
            <person name="Kim S."/>
            <person name="Choi T."/>
            <person name="Kim D."/>
            <person name="Ryu S."/>
            <person name="Kim W."/>
        </authorList>
    </citation>
    <scope>NUCLEOTIDE SEQUENCE [LARGE SCALE GENOMIC DNA]</scope>
    <source>
        <tissue evidence="1">Muscle</tissue>
    </source>
</reference>
<name>A0A5B7JQU2_PORTR</name>
<evidence type="ECO:0000313" key="2">
    <source>
        <dbReference type="Proteomes" id="UP000324222"/>
    </source>
</evidence>
<dbReference type="Proteomes" id="UP000324222">
    <property type="component" value="Unassembled WGS sequence"/>
</dbReference>
<gene>
    <name evidence="1" type="ORF">E2C01_092091</name>
</gene>
<sequence length="99" mass="11103">MRLMGQLSMLRYLDPGAFWQTQLTHPGSEAGQEKGDEGFHSLLAEVTLSLEGISVLPSHRLAVQRCNNVKNSYLLGERVATFMSGPQLGWCLMERFFES</sequence>
<organism evidence="1 2">
    <name type="scientific">Portunus trituberculatus</name>
    <name type="common">Swimming crab</name>
    <name type="synonym">Neptunus trituberculatus</name>
    <dbReference type="NCBI Taxonomy" id="210409"/>
    <lineage>
        <taxon>Eukaryota</taxon>
        <taxon>Metazoa</taxon>
        <taxon>Ecdysozoa</taxon>
        <taxon>Arthropoda</taxon>
        <taxon>Crustacea</taxon>
        <taxon>Multicrustacea</taxon>
        <taxon>Malacostraca</taxon>
        <taxon>Eumalacostraca</taxon>
        <taxon>Eucarida</taxon>
        <taxon>Decapoda</taxon>
        <taxon>Pleocyemata</taxon>
        <taxon>Brachyura</taxon>
        <taxon>Eubrachyura</taxon>
        <taxon>Portunoidea</taxon>
        <taxon>Portunidae</taxon>
        <taxon>Portuninae</taxon>
        <taxon>Portunus</taxon>
    </lineage>
</organism>